<organism evidence="1 2">
    <name type="scientific">Bimuria novae-zelandiae CBS 107.79</name>
    <dbReference type="NCBI Taxonomy" id="1447943"/>
    <lineage>
        <taxon>Eukaryota</taxon>
        <taxon>Fungi</taxon>
        <taxon>Dikarya</taxon>
        <taxon>Ascomycota</taxon>
        <taxon>Pezizomycotina</taxon>
        <taxon>Dothideomycetes</taxon>
        <taxon>Pleosporomycetidae</taxon>
        <taxon>Pleosporales</taxon>
        <taxon>Massarineae</taxon>
        <taxon>Didymosphaeriaceae</taxon>
        <taxon>Bimuria</taxon>
    </lineage>
</organism>
<dbReference type="EMBL" id="ML976657">
    <property type="protein sequence ID" value="KAF1979824.1"/>
    <property type="molecule type" value="Genomic_DNA"/>
</dbReference>
<evidence type="ECO:0000313" key="1">
    <source>
        <dbReference type="EMBL" id="KAF1979824.1"/>
    </source>
</evidence>
<keyword evidence="2" id="KW-1185">Reference proteome</keyword>
<protein>
    <submittedName>
        <fullName evidence="1">Uncharacterized protein</fullName>
    </submittedName>
</protein>
<proteinExistence type="predicted"/>
<accession>A0A6A5VR58</accession>
<name>A0A6A5VR58_9PLEO</name>
<gene>
    <name evidence="1" type="ORF">BU23DRAFT_586367</name>
</gene>
<dbReference type="OrthoDB" id="5342588at2759"/>
<evidence type="ECO:0000313" key="2">
    <source>
        <dbReference type="Proteomes" id="UP000800036"/>
    </source>
</evidence>
<dbReference type="Proteomes" id="UP000800036">
    <property type="component" value="Unassembled WGS sequence"/>
</dbReference>
<reference evidence="1" key="1">
    <citation type="journal article" date="2020" name="Stud. Mycol.">
        <title>101 Dothideomycetes genomes: a test case for predicting lifestyles and emergence of pathogens.</title>
        <authorList>
            <person name="Haridas S."/>
            <person name="Albert R."/>
            <person name="Binder M."/>
            <person name="Bloem J."/>
            <person name="Labutti K."/>
            <person name="Salamov A."/>
            <person name="Andreopoulos B."/>
            <person name="Baker S."/>
            <person name="Barry K."/>
            <person name="Bills G."/>
            <person name="Bluhm B."/>
            <person name="Cannon C."/>
            <person name="Castanera R."/>
            <person name="Culley D."/>
            <person name="Daum C."/>
            <person name="Ezra D."/>
            <person name="Gonzalez J."/>
            <person name="Henrissat B."/>
            <person name="Kuo A."/>
            <person name="Liang C."/>
            <person name="Lipzen A."/>
            <person name="Lutzoni F."/>
            <person name="Magnuson J."/>
            <person name="Mondo S."/>
            <person name="Nolan M."/>
            <person name="Ohm R."/>
            <person name="Pangilinan J."/>
            <person name="Park H.-J."/>
            <person name="Ramirez L."/>
            <person name="Alfaro M."/>
            <person name="Sun H."/>
            <person name="Tritt A."/>
            <person name="Yoshinaga Y."/>
            <person name="Zwiers L.-H."/>
            <person name="Turgeon B."/>
            <person name="Goodwin S."/>
            <person name="Spatafora J."/>
            <person name="Crous P."/>
            <person name="Grigoriev I."/>
        </authorList>
    </citation>
    <scope>NUCLEOTIDE SEQUENCE</scope>
    <source>
        <strain evidence="1">CBS 107.79</strain>
    </source>
</reference>
<sequence length="349" mass="37529">MGVDATLRLHWTQRIALVRHNLRAARRTNDFTFFKTLQAHAIIDGTDHVAILHSLLGDDADSVLLTLDNLNAGVAYVHQDAFIAVYDSTKSAIRRSLLPVDVCQQRDMSDHAMDKTANSAVQLIHAKPAHCREAVANACVTGTTIIADAVCVCLNEMEATENNLDDFIRLEYSWNSIQNSVDAAISALRGIFTFGGLIKRAFSTNHGMGPPPLGAHRSGRASSLSIPDANPRGLRLSVSAACPTKMPMYTDHPHTLLTTIPPTPSVHGTPGTGTASPFRTKGDYFAFDTEKEAEKAGKEGASPSPSDLIESLDPLYSPTAADLVKIPVLLILRRLSDAFSMSPPPVVGA</sequence>
<dbReference type="AlphaFoldDB" id="A0A6A5VR58"/>